<comment type="caution">
    <text evidence="1">The sequence shown here is derived from an EMBL/GenBank/DDBJ whole genome shotgun (WGS) entry which is preliminary data.</text>
</comment>
<dbReference type="EMBL" id="CAJA01000060">
    <property type="protein sequence ID" value="CCH72303.1"/>
    <property type="molecule type" value="Genomic_DNA"/>
</dbReference>
<evidence type="ECO:0000313" key="1">
    <source>
        <dbReference type="EMBL" id="CCH72303.1"/>
    </source>
</evidence>
<dbReference type="InterPro" id="IPR008792">
    <property type="entry name" value="PQQD"/>
</dbReference>
<dbReference type="AlphaFoldDB" id="W6JSX7"/>
<dbReference type="InterPro" id="IPR041881">
    <property type="entry name" value="PqqD_sf"/>
</dbReference>
<name>W6JSX7_9MICO</name>
<dbReference type="Pfam" id="PF05402">
    <property type="entry name" value="PqqD"/>
    <property type="match status" value="1"/>
</dbReference>
<organism evidence="1 2">
    <name type="scientific">Nostocoides australiense Ben110</name>
    <dbReference type="NCBI Taxonomy" id="1193182"/>
    <lineage>
        <taxon>Bacteria</taxon>
        <taxon>Bacillati</taxon>
        <taxon>Actinomycetota</taxon>
        <taxon>Actinomycetes</taxon>
        <taxon>Micrococcales</taxon>
        <taxon>Intrasporangiaceae</taxon>
        <taxon>Nostocoides</taxon>
    </lineage>
</organism>
<sequence>MRRAPDSLWRSIPGTLVLARPGGRPIVALGPAAEIWGLLADDITAEQITQALLPRFAAEPETIRADVSVLLDRLEAEGHLRA</sequence>
<dbReference type="STRING" id="1193182.BN11_1520016"/>
<evidence type="ECO:0000313" key="2">
    <source>
        <dbReference type="Proteomes" id="UP000035763"/>
    </source>
</evidence>
<accession>W6JSX7</accession>
<proteinExistence type="predicted"/>
<keyword evidence="2" id="KW-1185">Reference proteome</keyword>
<dbReference type="Proteomes" id="UP000035763">
    <property type="component" value="Unassembled WGS sequence"/>
</dbReference>
<protein>
    <recommendedName>
        <fullName evidence="3">Coenzyme PQQ synthesis protein D (PqqD)</fullName>
    </recommendedName>
</protein>
<gene>
    <name evidence="1" type="ORF">BN11_1520016</name>
</gene>
<dbReference type="RefSeq" id="WP_048697543.1">
    <property type="nucleotide sequence ID" value="NZ_HG764815.1"/>
</dbReference>
<reference evidence="1 2" key="1">
    <citation type="journal article" date="2013" name="ISME J.">
        <title>A metabolic model for members of the genus Tetrasphaera involved in enhanced biological phosphorus removal.</title>
        <authorList>
            <person name="Kristiansen R."/>
            <person name="Nguyen H.T.T."/>
            <person name="Saunders A.M."/>
            <person name="Nielsen J.L."/>
            <person name="Wimmer R."/>
            <person name="Le V.Q."/>
            <person name="McIlroy S.J."/>
            <person name="Petrovski S."/>
            <person name="Seviour R.J."/>
            <person name="Calteau A."/>
            <person name="Nielsen K.L."/>
            <person name="Nielsen P.H."/>
        </authorList>
    </citation>
    <scope>NUCLEOTIDE SEQUENCE [LARGE SCALE GENOMIC DNA]</scope>
    <source>
        <strain evidence="1 2">Ben110</strain>
    </source>
</reference>
<dbReference type="Gene3D" id="1.10.10.1150">
    <property type="entry name" value="Coenzyme PQQ synthesis protein D (PqqD)"/>
    <property type="match status" value="1"/>
</dbReference>
<evidence type="ECO:0008006" key="3">
    <source>
        <dbReference type="Google" id="ProtNLM"/>
    </source>
</evidence>
<dbReference type="OrthoDB" id="5195143at2"/>